<organism evidence="2 3">
    <name type="scientific">Gymnopus androsaceus JB14</name>
    <dbReference type="NCBI Taxonomy" id="1447944"/>
    <lineage>
        <taxon>Eukaryota</taxon>
        <taxon>Fungi</taxon>
        <taxon>Dikarya</taxon>
        <taxon>Basidiomycota</taxon>
        <taxon>Agaricomycotina</taxon>
        <taxon>Agaricomycetes</taxon>
        <taxon>Agaricomycetidae</taxon>
        <taxon>Agaricales</taxon>
        <taxon>Marasmiineae</taxon>
        <taxon>Omphalotaceae</taxon>
        <taxon>Gymnopus</taxon>
    </lineage>
</organism>
<feature type="signal peptide" evidence="1">
    <location>
        <begin position="1"/>
        <end position="23"/>
    </location>
</feature>
<accession>A0A6A4HJR6</accession>
<proteinExistence type="predicted"/>
<name>A0A6A4HJR6_9AGAR</name>
<dbReference type="Proteomes" id="UP000799118">
    <property type="component" value="Unassembled WGS sequence"/>
</dbReference>
<reference evidence="2" key="1">
    <citation type="journal article" date="2019" name="Environ. Microbiol.">
        <title>Fungal ecological strategies reflected in gene transcription - a case study of two litter decomposers.</title>
        <authorList>
            <person name="Barbi F."/>
            <person name="Kohler A."/>
            <person name="Barry K."/>
            <person name="Baskaran P."/>
            <person name="Daum C."/>
            <person name="Fauchery L."/>
            <person name="Ihrmark K."/>
            <person name="Kuo A."/>
            <person name="LaButti K."/>
            <person name="Lipzen A."/>
            <person name="Morin E."/>
            <person name="Grigoriev I.V."/>
            <person name="Henrissat B."/>
            <person name="Lindahl B."/>
            <person name="Martin F."/>
        </authorList>
    </citation>
    <scope>NUCLEOTIDE SEQUENCE</scope>
    <source>
        <strain evidence="2">JB14</strain>
    </source>
</reference>
<evidence type="ECO:0000313" key="3">
    <source>
        <dbReference type="Proteomes" id="UP000799118"/>
    </source>
</evidence>
<dbReference type="AlphaFoldDB" id="A0A6A4HJR6"/>
<keyword evidence="1" id="KW-0732">Signal</keyword>
<keyword evidence="3" id="KW-1185">Reference proteome</keyword>
<gene>
    <name evidence="2" type="ORF">BT96DRAFT_921610</name>
</gene>
<evidence type="ECO:0008006" key="4">
    <source>
        <dbReference type="Google" id="ProtNLM"/>
    </source>
</evidence>
<protein>
    <recommendedName>
        <fullName evidence="4">CBM1 domain-containing protein</fullName>
    </recommendedName>
</protein>
<sequence>MFLKFTIPVVLVTLLLHARTGLGAEPISCTGENDPSGPADERCCFNTGTWACLNKALGCSLPQPTPTPCVTVIVLGEPTCL</sequence>
<evidence type="ECO:0000256" key="1">
    <source>
        <dbReference type="SAM" id="SignalP"/>
    </source>
</evidence>
<feature type="chain" id="PRO_5025661784" description="CBM1 domain-containing protein" evidence="1">
    <location>
        <begin position="24"/>
        <end position="81"/>
    </location>
</feature>
<dbReference type="EMBL" id="ML769499">
    <property type="protein sequence ID" value="KAE9397327.1"/>
    <property type="molecule type" value="Genomic_DNA"/>
</dbReference>
<evidence type="ECO:0000313" key="2">
    <source>
        <dbReference type="EMBL" id="KAE9397327.1"/>
    </source>
</evidence>